<evidence type="ECO:0000256" key="8">
    <source>
        <dbReference type="ARBA" id="ARBA00022763"/>
    </source>
</evidence>
<evidence type="ECO:0000256" key="2">
    <source>
        <dbReference type="ARBA" id="ARBA00002933"/>
    </source>
</evidence>
<dbReference type="RefSeq" id="WP_097440912.1">
    <property type="nucleotide sequence ID" value="NZ_KZ300477.1"/>
</dbReference>
<gene>
    <name evidence="16" type="ORF">B7P33_16090</name>
</gene>
<dbReference type="SMART" id="SM00478">
    <property type="entry name" value="ENDO3c"/>
    <property type="match status" value="1"/>
</dbReference>
<evidence type="ECO:0000256" key="5">
    <source>
        <dbReference type="ARBA" id="ARBA00022023"/>
    </source>
</evidence>
<dbReference type="Gene3D" id="1.10.1670.10">
    <property type="entry name" value="Helix-hairpin-Helix base-excision DNA repair enzymes (C-terminal)"/>
    <property type="match status" value="1"/>
</dbReference>
<comment type="function">
    <text evidence="2">Adenine glycosylase active on G-A mispairs. MutY also corrects error-prone DNA synthesis past GO lesions which are due to the oxidatively damaged form of guanine: 7,8-dihydro-8-oxoguanine (8-oxo-dGTP).</text>
</comment>
<dbReference type="FunFam" id="1.10.340.30:FF:000002">
    <property type="entry name" value="Adenine DNA glycosylase"/>
    <property type="match status" value="1"/>
</dbReference>
<dbReference type="Proteomes" id="UP000219559">
    <property type="component" value="Unassembled WGS sequence"/>
</dbReference>
<sequence length="347" mass="40078">MRPTPFSTQIQSWYDKNKRDLPWRNTNDPYKIWLSEIILQQTRVVQGLPYYQKFIDSFPTVSDLANAQEQEVLVLWQGLGYYSRARNLHAAAKMVLSEFDGVFPTDYQNLKKLKGVGDYTASAVSSFCAQEPQAVLDGNVFRVLARYFNIDLAINSTPGQKYFKQLALDLLDKDQPGKHNQAIMEFGALQCTPKSPDCNNCPLNTSCLAIKHGKTDQLPVKHKAKPARMRFFNYLVKLDPDNNTQIQKREGPGIWQNLYEFPLWESDAAIDTHEVETYLNTHVTDKFVNLSRFNDKPKIHKLSHQHLYATFWILEIEKPITDPIAWQDLDKYPMPVLLTDFIKAFKI</sequence>
<comment type="catalytic activity">
    <reaction evidence="1 14">
        <text>Hydrolyzes free adenine bases from 7,8-dihydro-8-oxoguanine:adenine mismatched double-stranded DNA, leaving an apurinic site.</text>
        <dbReference type="EC" id="3.2.2.31"/>
    </reaction>
</comment>
<dbReference type="CDD" id="cd00056">
    <property type="entry name" value="ENDO3c"/>
    <property type="match status" value="1"/>
</dbReference>
<evidence type="ECO:0000256" key="9">
    <source>
        <dbReference type="ARBA" id="ARBA00022801"/>
    </source>
</evidence>
<dbReference type="Pfam" id="PF14815">
    <property type="entry name" value="NUDIX_4"/>
    <property type="match status" value="1"/>
</dbReference>
<dbReference type="InterPro" id="IPR003265">
    <property type="entry name" value="HhH-GPD_domain"/>
</dbReference>
<dbReference type="EC" id="3.2.2.31" evidence="4 14"/>
<evidence type="ECO:0000313" key="17">
    <source>
        <dbReference type="Proteomes" id="UP000219559"/>
    </source>
</evidence>
<dbReference type="GO" id="GO:0034039">
    <property type="term" value="F:8-oxo-7,8-dihydroguanine DNA N-glycosylase activity"/>
    <property type="evidence" value="ECO:0007669"/>
    <property type="project" value="TreeGrafter"/>
</dbReference>
<evidence type="ECO:0000256" key="7">
    <source>
        <dbReference type="ARBA" id="ARBA00022723"/>
    </source>
</evidence>
<dbReference type="GO" id="GO:0006298">
    <property type="term" value="P:mismatch repair"/>
    <property type="evidence" value="ECO:0007669"/>
    <property type="project" value="TreeGrafter"/>
</dbReference>
<dbReference type="GO" id="GO:0046872">
    <property type="term" value="F:metal ion binding"/>
    <property type="evidence" value="ECO:0007669"/>
    <property type="project" value="UniProtKB-UniRule"/>
</dbReference>
<dbReference type="OrthoDB" id="9802365at2"/>
<dbReference type="AlphaFoldDB" id="A0A2A4G4Y6"/>
<evidence type="ECO:0000256" key="13">
    <source>
        <dbReference type="ARBA" id="ARBA00023295"/>
    </source>
</evidence>
<keyword evidence="17" id="KW-1185">Reference proteome</keyword>
<keyword evidence="6" id="KW-0004">4Fe-4S</keyword>
<reference evidence="16 17" key="1">
    <citation type="submission" date="2017-04" db="EMBL/GenBank/DDBJ databases">
        <title>A new member of the family Flavobacteriaceae isolated from ascidians.</title>
        <authorList>
            <person name="Chen L."/>
        </authorList>
    </citation>
    <scope>NUCLEOTIDE SEQUENCE [LARGE SCALE GENOMIC DNA]</scope>
    <source>
        <strain evidence="16 17">HQA918</strain>
    </source>
</reference>
<dbReference type="Gene3D" id="3.90.79.10">
    <property type="entry name" value="Nucleoside Triphosphate Pyrophosphohydrolase"/>
    <property type="match status" value="1"/>
</dbReference>
<dbReference type="GO" id="GO:0032357">
    <property type="term" value="F:oxidized purine DNA binding"/>
    <property type="evidence" value="ECO:0007669"/>
    <property type="project" value="TreeGrafter"/>
</dbReference>
<keyword evidence="11" id="KW-0411">Iron-sulfur</keyword>
<organism evidence="16 17">
    <name type="scientific">Sediminicola luteus</name>
    <dbReference type="NCBI Taxonomy" id="319238"/>
    <lineage>
        <taxon>Bacteria</taxon>
        <taxon>Pseudomonadati</taxon>
        <taxon>Bacteroidota</taxon>
        <taxon>Flavobacteriia</taxon>
        <taxon>Flavobacteriales</taxon>
        <taxon>Flavobacteriaceae</taxon>
        <taxon>Sediminicola</taxon>
    </lineage>
</organism>
<dbReference type="CDD" id="cd03431">
    <property type="entry name" value="NUDIX_DNA_Glycosylase_C-MutY"/>
    <property type="match status" value="1"/>
</dbReference>
<dbReference type="GO" id="GO:0035485">
    <property type="term" value="F:adenine/guanine mispair binding"/>
    <property type="evidence" value="ECO:0007669"/>
    <property type="project" value="TreeGrafter"/>
</dbReference>
<evidence type="ECO:0000256" key="10">
    <source>
        <dbReference type="ARBA" id="ARBA00023004"/>
    </source>
</evidence>
<evidence type="ECO:0000256" key="14">
    <source>
        <dbReference type="RuleBase" id="RU365096"/>
    </source>
</evidence>
<accession>A0A2A4G4Y6</accession>
<dbReference type="SUPFAM" id="SSF48150">
    <property type="entry name" value="DNA-glycosylase"/>
    <property type="match status" value="1"/>
</dbReference>
<evidence type="ECO:0000259" key="15">
    <source>
        <dbReference type="SMART" id="SM00478"/>
    </source>
</evidence>
<evidence type="ECO:0000313" key="16">
    <source>
        <dbReference type="EMBL" id="PCE62802.1"/>
    </source>
</evidence>
<protein>
    <recommendedName>
        <fullName evidence="5 14">Adenine DNA glycosylase</fullName>
        <ecNumber evidence="4 14">3.2.2.31</ecNumber>
    </recommendedName>
</protein>
<dbReference type="SUPFAM" id="SSF55811">
    <property type="entry name" value="Nudix"/>
    <property type="match status" value="1"/>
</dbReference>
<keyword evidence="8 14" id="KW-0227">DNA damage</keyword>
<evidence type="ECO:0000256" key="6">
    <source>
        <dbReference type="ARBA" id="ARBA00022485"/>
    </source>
</evidence>
<dbReference type="PANTHER" id="PTHR42944">
    <property type="entry name" value="ADENINE DNA GLYCOSYLASE"/>
    <property type="match status" value="1"/>
</dbReference>
<keyword evidence="9" id="KW-0378">Hydrolase</keyword>
<dbReference type="Pfam" id="PF00730">
    <property type="entry name" value="HhH-GPD"/>
    <property type="match status" value="1"/>
</dbReference>
<keyword evidence="12" id="KW-0234">DNA repair</keyword>
<dbReference type="GO" id="GO:0051539">
    <property type="term" value="F:4 iron, 4 sulfur cluster binding"/>
    <property type="evidence" value="ECO:0007669"/>
    <property type="project" value="UniProtKB-UniRule"/>
</dbReference>
<keyword evidence="13 14" id="KW-0326">Glycosidase</keyword>
<evidence type="ECO:0000256" key="11">
    <source>
        <dbReference type="ARBA" id="ARBA00023014"/>
    </source>
</evidence>
<comment type="similarity">
    <text evidence="3 14">Belongs to the Nth/MutY family.</text>
</comment>
<evidence type="ECO:0000256" key="4">
    <source>
        <dbReference type="ARBA" id="ARBA00012045"/>
    </source>
</evidence>
<evidence type="ECO:0000256" key="12">
    <source>
        <dbReference type="ARBA" id="ARBA00023204"/>
    </source>
</evidence>
<proteinExistence type="inferred from homology"/>
<dbReference type="InterPro" id="IPR015797">
    <property type="entry name" value="NUDIX_hydrolase-like_dom_sf"/>
</dbReference>
<dbReference type="InterPro" id="IPR029119">
    <property type="entry name" value="MutY_C"/>
</dbReference>
<dbReference type="InterPro" id="IPR005760">
    <property type="entry name" value="A/G_AdeGlyc_MutY"/>
</dbReference>
<dbReference type="InterPro" id="IPR011257">
    <property type="entry name" value="DNA_glycosylase"/>
</dbReference>
<dbReference type="InterPro" id="IPR044298">
    <property type="entry name" value="MIG/MutY"/>
</dbReference>
<evidence type="ECO:0000256" key="1">
    <source>
        <dbReference type="ARBA" id="ARBA00000843"/>
    </source>
</evidence>
<comment type="cofactor">
    <cofactor evidence="14">
        <name>[4Fe-4S] cluster</name>
        <dbReference type="ChEBI" id="CHEBI:49883"/>
    </cofactor>
    <text evidence="14">Binds 1 [4Fe-4S] cluster.</text>
</comment>
<name>A0A2A4G4Y6_9FLAO</name>
<dbReference type="PANTHER" id="PTHR42944:SF1">
    <property type="entry name" value="ADENINE DNA GLYCOSYLASE"/>
    <property type="match status" value="1"/>
</dbReference>
<dbReference type="GO" id="GO:0006284">
    <property type="term" value="P:base-excision repair"/>
    <property type="evidence" value="ECO:0007669"/>
    <property type="project" value="UniProtKB-UniRule"/>
</dbReference>
<dbReference type="InterPro" id="IPR023170">
    <property type="entry name" value="HhH_base_excis_C"/>
</dbReference>
<dbReference type="EMBL" id="NBWU01000007">
    <property type="protein sequence ID" value="PCE62802.1"/>
    <property type="molecule type" value="Genomic_DNA"/>
</dbReference>
<evidence type="ECO:0000256" key="3">
    <source>
        <dbReference type="ARBA" id="ARBA00008343"/>
    </source>
</evidence>
<dbReference type="GO" id="GO:0000701">
    <property type="term" value="F:purine-specific mismatch base pair DNA N-glycosylase activity"/>
    <property type="evidence" value="ECO:0007669"/>
    <property type="project" value="UniProtKB-EC"/>
</dbReference>
<dbReference type="NCBIfam" id="TIGR01084">
    <property type="entry name" value="mutY"/>
    <property type="match status" value="1"/>
</dbReference>
<comment type="caution">
    <text evidence="16">The sequence shown here is derived from an EMBL/GenBank/DDBJ whole genome shotgun (WGS) entry which is preliminary data.</text>
</comment>
<feature type="domain" description="HhH-GPD" evidence="15">
    <location>
        <begin position="38"/>
        <end position="189"/>
    </location>
</feature>
<keyword evidence="7" id="KW-0479">Metal-binding</keyword>
<keyword evidence="10 14" id="KW-0408">Iron</keyword>
<dbReference type="Gene3D" id="1.10.340.30">
    <property type="entry name" value="Hypothetical protein, domain 2"/>
    <property type="match status" value="1"/>
</dbReference>